<gene>
    <name evidence="2" type="ORF">SAMN05421773_12710</name>
</gene>
<dbReference type="EMBL" id="FOLM01000027">
    <property type="protein sequence ID" value="SFD74168.1"/>
    <property type="molecule type" value="Genomic_DNA"/>
</dbReference>
<dbReference type="Proteomes" id="UP000199207">
    <property type="component" value="Unassembled WGS sequence"/>
</dbReference>
<name>A0A1I1UWU1_9ACTN</name>
<evidence type="ECO:0000313" key="2">
    <source>
        <dbReference type="EMBL" id="SFD74168.1"/>
    </source>
</evidence>
<feature type="region of interest" description="Disordered" evidence="1">
    <location>
        <begin position="60"/>
        <end position="83"/>
    </location>
</feature>
<evidence type="ECO:0000256" key="1">
    <source>
        <dbReference type="SAM" id="MobiDB-lite"/>
    </source>
</evidence>
<sequence length="83" mass="9119">MARLTIRVVGEHDDDDRTECTHKVTSVGKPKEAGCTGRTAYSARCSCGWRSAPMLRTLANEARDRHRRDHATKPTPAEAGAAR</sequence>
<evidence type="ECO:0000313" key="3">
    <source>
        <dbReference type="Proteomes" id="UP000199207"/>
    </source>
</evidence>
<keyword evidence="3" id="KW-1185">Reference proteome</keyword>
<dbReference type="AlphaFoldDB" id="A0A1I1UWU1"/>
<organism evidence="2 3">
    <name type="scientific">Streptomyces aidingensis</name>
    <dbReference type="NCBI Taxonomy" id="910347"/>
    <lineage>
        <taxon>Bacteria</taxon>
        <taxon>Bacillati</taxon>
        <taxon>Actinomycetota</taxon>
        <taxon>Actinomycetes</taxon>
        <taxon>Kitasatosporales</taxon>
        <taxon>Streptomycetaceae</taxon>
        <taxon>Streptomyces</taxon>
    </lineage>
</organism>
<dbReference type="STRING" id="910347.SAMN05421773_12710"/>
<dbReference type="RefSeq" id="WP_093841605.1">
    <property type="nucleotide sequence ID" value="NZ_FOLM01000027.1"/>
</dbReference>
<proteinExistence type="predicted"/>
<accession>A0A1I1UWU1</accession>
<protein>
    <submittedName>
        <fullName evidence="2">Uncharacterized protein</fullName>
    </submittedName>
</protein>
<reference evidence="2 3" key="1">
    <citation type="submission" date="2016-10" db="EMBL/GenBank/DDBJ databases">
        <authorList>
            <person name="de Groot N.N."/>
        </authorList>
    </citation>
    <scope>NUCLEOTIDE SEQUENCE [LARGE SCALE GENOMIC DNA]</scope>
    <source>
        <strain evidence="2 3">CGMCC 4.5739</strain>
    </source>
</reference>